<evidence type="ECO:0000313" key="2">
    <source>
        <dbReference type="EMBL" id="RVT80036.1"/>
    </source>
</evidence>
<gene>
    <name evidence="2" type="ORF">EOD40_02685</name>
</gene>
<feature type="coiled-coil region" evidence="1">
    <location>
        <begin position="83"/>
        <end position="114"/>
    </location>
</feature>
<proteinExistence type="predicted"/>
<dbReference type="Proteomes" id="UP000285211">
    <property type="component" value="Unassembled WGS sequence"/>
</dbReference>
<evidence type="ECO:0000256" key="1">
    <source>
        <dbReference type="SAM" id="Coils"/>
    </source>
</evidence>
<sequence length="139" mass="16279">MKSLITITVFLFFMGLYSGRAQKSTAIDNFTTEQRKLVQEQRELIKANREAFKASLTAEQLEILKDASLSRQEKQAALISTFTAAQRNLINENKENIKELKKDFKNTLTNEQRQQLHEQMGNRIRENIKDSRFRDVKRN</sequence>
<dbReference type="RefSeq" id="WP_128193348.1">
    <property type="nucleotide sequence ID" value="NZ_SACJ01000001.1"/>
</dbReference>
<comment type="caution">
    <text evidence="2">The sequence shown here is derived from an EMBL/GenBank/DDBJ whole genome shotgun (WGS) entry which is preliminary data.</text>
</comment>
<name>A0A437L3Z0_9FLAO</name>
<dbReference type="EMBL" id="SACJ01000001">
    <property type="protein sequence ID" value="RVT80036.1"/>
    <property type="molecule type" value="Genomic_DNA"/>
</dbReference>
<keyword evidence="3" id="KW-1185">Reference proteome</keyword>
<keyword evidence="1" id="KW-0175">Coiled coil</keyword>
<evidence type="ECO:0000313" key="3">
    <source>
        <dbReference type="Proteomes" id="UP000285211"/>
    </source>
</evidence>
<protein>
    <submittedName>
        <fullName evidence="2">Uncharacterized protein</fullName>
    </submittedName>
</protein>
<reference evidence="2 3" key="1">
    <citation type="submission" date="2019-01" db="EMBL/GenBank/DDBJ databases">
        <authorList>
            <person name="Chen W.-M."/>
        </authorList>
    </citation>
    <scope>NUCLEOTIDE SEQUENCE [LARGE SCALE GENOMIC DNA]</scope>
    <source>
        <strain evidence="2 3">BBQ-12</strain>
    </source>
</reference>
<dbReference type="OrthoDB" id="1441462at2"/>
<accession>A0A437L3Z0</accession>
<organism evidence="2 3">
    <name type="scientific">Flavobacterium sufflavum</name>
    <dbReference type="NCBI Taxonomy" id="1921138"/>
    <lineage>
        <taxon>Bacteria</taxon>
        <taxon>Pseudomonadati</taxon>
        <taxon>Bacteroidota</taxon>
        <taxon>Flavobacteriia</taxon>
        <taxon>Flavobacteriales</taxon>
        <taxon>Flavobacteriaceae</taxon>
        <taxon>Flavobacterium</taxon>
    </lineage>
</organism>
<dbReference type="AlphaFoldDB" id="A0A437L3Z0"/>